<gene>
    <name evidence="3" type="ORF">EZV62_022428</name>
</gene>
<reference evidence="4" key="1">
    <citation type="journal article" date="2019" name="Gigascience">
        <title>De novo genome assembly of the endangered Acer yangbiense, a plant species with extremely small populations endemic to Yunnan Province, China.</title>
        <authorList>
            <person name="Yang J."/>
            <person name="Wariss H.M."/>
            <person name="Tao L."/>
            <person name="Zhang R."/>
            <person name="Yun Q."/>
            <person name="Hollingsworth P."/>
            <person name="Dao Z."/>
            <person name="Luo G."/>
            <person name="Guo H."/>
            <person name="Ma Y."/>
            <person name="Sun W."/>
        </authorList>
    </citation>
    <scope>NUCLEOTIDE SEQUENCE [LARGE SCALE GENOMIC DNA]</scope>
    <source>
        <strain evidence="4">cv. Malutang</strain>
    </source>
</reference>
<keyword evidence="4" id="KW-1185">Reference proteome</keyword>
<dbReference type="OrthoDB" id="946235at2759"/>
<feature type="region of interest" description="Disordered" evidence="1">
    <location>
        <begin position="45"/>
        <end position="64"/>
    </location>
</feature>
<dbReference type="AlphaFoldDB" id="A0A5C7H932"/>
<sequence length="239" mass="26709">MLMQNKVTEIQFDLFNPEPPTLINPNPTHHRLIQTQPRTINIDPETINRSSPSSPTAAVAAKREKEEEIDSGKRWFGWLRLPWLGLRGGVGSGGSGLVFEIVVPKVSAFPGSMDSGDITRLCASLSLIEREGPVRKLDEKLKMGAMQKLSVSLVGKILTKKFVNREAFMRVIAKIWHISKGVAIESLTGNIFSFHFTNQEDRCKVLFGAPWTFDNSLLVLEKPEGKGLVENLAFNDYEF</sequence>
<feature type="domain" description="DUF4283" evidence="2">
    <location>
        <begin position="146"/>
        <end position="222"/>
    </location>
</feature>
<dbReference type="InterPro" id="IPR025558">
    <property type="entry name" value="DUF4283"/>
</dbReference>
<evidence type="ECO:0000313" key="3">
    <source>
        <dbReference type="EMBL" id="TXG53259.1"/>
    </source>
</evidence>
<proteinExistence type="predicted"/>
<evidence type="ECO:0000256" key="1">
    <source>
        <dbReference type="SAM" id="MobiDB-lite"/>
    </source>
</evidence>
<evidence type="ECO:0000259" key="2">
    <source>
        <dbReference type="Pfam" id="PF14111"/>
    </source>
</evidence>
<accession>A0A5C7H932</accession>
<protein>
    <recommendedName>
        <fullName evidence="2">DUF4283 domain-containing protein</fullName>
    </recommendedName>
</protein>
<name>A0A5C7H932_9ROSI</name>
<dbReference type="Proteomes" id="UP000323000">
    <property type="component" value="Chromosome 10"/>
</dbReference>
<dbReference type="EMBL" id="VAHF01000010">
    <property type="protein sequence ID" value="TXG53259.1"/>
    <property type="molecule type" value="Genomic_DNA"/>
</dbReference>
<feature type="compositionally biased region" description="Low complexity" evidence="1">
    <location>
        <begin position="50"/>
        <end position="60"/>
    </location>
</feature>
<dbReference type="Pfam" id="PF14111">
    <property type="entry name" value="DUF4283"/>
    <property type="match status" value="1"/>
</dbReference>
<organism evidence="3 4">
    <name type="scientific">Acer yangbiense</name>
    <dbReference type="NCBI Taxonomy" id="1000413"/>
    <lineage>
        <taxon>Eukaryota</taxon>
        <taxon>Viridiplantae</taxon>
        <taxon>Streptophyta</taxon>
        <taxon>Embryophyta</taxon>
        <taxon>Tracheophyta</taxon>
        <taxon>Spermatophyta</taxon>
        <taxon>Magnoliopsida</taxon>
        <taxon>eudicotyledons</taxon>
        <taxon>Gunneridae</taxon>
        <taxon>Pentapetalae</taxon>
        <taxon>rosids</taxon>
        <taxon>malvids</taxon>
        <taxon>Sapindales</taxon>
        <taxon>Sapindaceae</taxon>
        <taxon>Hippocastanoideae</taxon>
        <taxon>Acereae</taxon>
        <taxon>Acer</taxon>
    </lineage>
</organism>
<evidence type="ECO:0000313" key="4">
    <source>
        <dbReference type="Proteomes" id="UP000323000"/>
    </source>
</evidence>
<comment type="caution">
    <text evidence="3">The sequence shown here is derived from an EMBL/GenBank/DDBJ whole genome shotgun (WGS) entry which is preliminary data.</text>
</comment>